<accession>A0A117NRV1</accession>
<organism evidence="1 2">
    <name type="scientific">Penicillium freii</name>
    <dbReference type="NCBI Taxonomy" id="48697"/>
    <lineage>
        <taxon>Eukaryota</taxon>
        <taxon>Fungi</taxon>
        <taxon>Dikarya</taxon>
        <taxon>Ascomycota</taxon>
        <taxon>Pezizomycotina</taxon>
        <taxon>Eurotiomycetes</taxon>
        <taxon>Eurotiomycetidae</taxon>
        <taxon>Eurotiales</taxon>
        <taxon>Aspergillaceae</taxon>
        <taxon>Penicillium</taxon>
    </lineage>
</organism>
<dbReference type="Proteomes" id="UP000055045">
    <property type="component" value="Unassembled WGS sequence"/>
</dbReference>
<reference evidence="1 2" key="1">
    <citation type="submission" date="2015-10" db="EMBL/GenBank/DDBJ databases">
        <title>Genome sequencing of Penicillium freii.</title>
        <authorList>
            <person name="Nguyen H.D."/>
            <person name="Visagie C.M."/>
            <person name="Seifert K.A."/>
        </authorList>
    </citation>
    <scope>NUCLEOTIDE SEQUENCE [LARGE SCALE GENOMIC DNA]</scope>
    <source>
        <strain evidence="1 2">DAOM 242723</strain>
    </source>
</reference>
<proteinExistence type="predicted"/>
<dbReference type="EMBL" id="LLXE01000015">
    <property type="protein sequence ID" value="KUM66023.1"/>
    <property type="molecule type" value="Genomic_DNA"/>
</dbReference>
<comment type="caution">
    <text evidence="1">The sequence shown here is derived from an EMBL/GenBank/DDBJ whole genome shotgun (WGS) entry which is preliminary data.</text>
</comment>
<gene>
    <name evidence="1" type="ORF">ACN42_g1018</name>
</gene>
<sequence length="100" mass="10775">MSSHKTSDFLSIVGNKIPSGQVPSRHFTGTMGVACGPGVAFVTLGKSQYNRNTNRACKTTTHLTPFKPIMSIKTYRAKVGGFSTKSSFSAVHIRTRPRSG</sequence>
<evidence type="ECO:0000313" key="2">
    <source>
        <dbReference type="Proteomes" id="UP000055045"/>
    </source>
</evidence>
<evidence type="ECO:0000313" key="1">
    <source>
        <dbReference type="EMBL" id="KUM66023.1"/>
    </source>
</evidence>
<name>A0A117NRV1_PENFR</name>
<protein>
    <submittedName>
        <fullName evidence="1">Uncharacterized protein</fullName>
    </submittedName>
</protein>
<dbReference type="AlphaFoldDB" id="A0A117NRV1"/>
<keyword evidence="2" id="KW-1185">Reference proteome</keyword>